<evidence type="ECO:0000313" key="2">
    <source>
        <dbReference type="Proteomes" id="UP000243719"/>
    </source>
</evidence>
<dbReference type="SUPFAM" id="SSF46689">
    <property type="entry name" value="Homeodomain-like"/>
    <property type="match status" value="1"/>
</dbReference>
<dbReference type="AlphaFoldDB" id="A0A1H2PKH9"/>
<keyword evidence="2" id="KW-1185">Reference proteome</keyword>
<dbReference type="Gene3D" id="1.10.357.10">
    <property type="entry name" value="Tetracycline Repressor, domain 2"/>
    <property type="match status" value="1"/>
</dbReference>
<proteinExistence type="predicted"/>
<dbReference type="EMBL" id="FNLO01000001">
    <property type="protein sequence ID" value="SDV46503.1"/>
    <property type="molecule type" value="Genomic_DNA"/>
</dbReference>
<reference evidence="2" key="1">
    <citation type="submission" date="2016-09" db="EMBL/GenBank/DDBJ databases">
        <authorList>
            <person name="Varghese N."/>
            <person name="Submissions S."/>
        </authorList>
    </citation>
    <scope>NUCLEOTIDE SEQUENCE [LARGE SCALE GENOMIC DNA]</scope>
    <source>
        <strain evidence="2">JS23</strain>
    </source>
</reference>
<name>A0A1H2PKH9_9BURK</name>
<evidence type="ECO:0000313" key="1">
    <source>
        <dbReference type="EMBL" id="SDV46503.1"/>
    </source>
</evidence>
<dbReference type="RefSeq" id="WP_091903989.1">
    <property type="nucleotide sequence ID" value="NZ_FNLO01000001.1"/>
</dbReference>
<organism evidence="1 2">
    <name type="scientific">Chitinasiproducens palmae</name>
    <dbReference type="NCBI Taxonomy" id="1770053"/>
    <lineage>
        <taxon>Bacteria</taxon>
        <taxon>Pseudomonadati</taxon>
        <taxon>Pseudomonadota</taxon>
        <taxon>Betaproteobacteria</taxon>
        <taxon>Burkholderiales</taxon>
        <taxon>Burkholderiaceae</taxon>
        <taxon>Chitinasiproducens</taxon>
    </lineage>
</organism>
<dbReference type="InterPro" id="IPR009057">
    <property type="entry name" value="Homeodomain-like_sf"/>
</dbReference>
<accession>A0A1H2PKH9</accession>
<sequence length="247" mass="28197">MPTEQATPERVPSPLDELVIDQNERFDELLDARSRDRTLPKRERTRCAVLACVARQLLAEPGRRPMIESILNDTGLSRGTFYNYFDDIDQAVEALLMAFFRALWSRPGPRRKKPAAARSEDAVYATNLWYCRAYEANAGLFAAFSHVSAYTPSLVRMREEMNAVWVDRVIDAVARDDAIEFGAALRREFKGALRLLIAMSIEALRERHVHRDDLLLKSFRDAEELAAGLSNIWKEVIAGFVARARRR</sequence>
<evidence type="ECO:0008006" key="3">
    <source>
        <dbReference type="Google" id="ProtNLM"/>
    </source>
</evidence>
<gene>
    <name evidence="1" type="ORF">SAMN05216551_101386</name>
</gene>
<protein>
    <recommendedName>
        <fullName evidence="3">HTH tetR-type domain-containing protein</fullName>
    </recommendedName>
</protein>
<dbReference type="OrthoDB" id="9809772at2"/>
<dbReference type="Proteomes" id="UP000243719">
    <property type="component" value="Unassembled WGS sequence"/>
</dbReference>
<dbReference type="STRING" id="1770053.SAMN05216551_101386"/>